<evidence type="ECO:0000313" key="3">
    <source>
        <dbReference type="Proteomes" id="UP000054217"/>
    </source>
</evidence>
<name>A0A0C3K5K8_PISTI</name>
<dbReference type="InParanoid" id="A0A0C3K5K8"/>
<proteinExistence type="predicted"/>
<feature type="compositionally biased region" description="Basic and acidic residues" evidence="1">
    <location>
        <begin position="120"/>
        <end position="136"/>
    </location>
</feature>
<feature type="region of interest" description="Disordered" evidence="1">
    <location>
        <begin position="56"/>
        <end position="145"/>
    </location>
</feature>
<gene>
    <name evidence="2" type="ORF">M404DRAFT_142201</name>
</gene>
<feature type="compositionally biased region" description="Polar residues" evidence="1">
    <location>
        <begin position="66"/>
        <end position="81"/>
    </location>
</feature>
<reference evidence="3" key="2">
    <citation type="submission" date="2015-01" db="EMBL/GenBank/DDBJ databases">
        <title>Evolutionary Origins and Diversification of the Mycorrhizal Mutualists.</title>
        <authorList>
            <consortium name="DOE Joint Genome Institute"/>
            <consortium name="Mycorrhizal Genomics Consortium"/>
            <person name="Kohler A."/>
            <person name="Kuo A."/>
            <person name="Nagy L.G."/>
            <person name="Floudas D."/>
            <person name="Copeland A."/>
            <person name="Barry K.W."/>
            <person name="Cichocki N."/>
            <person name="Veneault-Fourrey C."/>
            <person name="LaButti K."/>
            <person name="Lindquist E.A."/>
            <person name="Lipzen A."/>
            <person name="Lundell T."/>
            <person name="Morin E."/>
            <person name="Murat C."/>
            <person name="Riley R."/>
            <person name="Ohm R."/>
            <person name="Sun H."/>
            <person name="Tunlid A."/>
            <person name="Henrissat B."/>
            <person name="Grigoriev I.V."/>
            <person name="Hibbett D.S."/>
            <person name="Martin F."/>
        </authorList>
    </citation>
    <scope>NUCLEOTIDE SEQUENCE [LARGE SCALE GENOMIC DNA]</scope>
    <source>
        <strain evidence="3">Marx 270</strain>
    </source>
</reference>
<dbReference type="AlphaFoldDB" id="A0A0C3K5K8"/>
<evidence type="ECO:0000256" key="1">
    <source>
        <dbReference type="SAM" id="MobiDB-lite"/>
    </source>
</evidence>
<accession>A0A0C3K5K8</accession>
<dbReference type="EMBL" id="KN831969">
    <property type="protein sequence ID" value="KIO04827.1"/>
    <property type="molecule type" value="Genomic_DNA"/>
</dbReference>
<protein>
    <submittedName>
        <fullName evidence="2">Uncharacterized protein</fullName>
    </submittedName>
</protein>
<dbReference type="STRING" id="870435.A0A0C3K5K8"/>
<evidence type="ECO:0000313" key="2">
    <source>
        <dbReference type="EMBL" id="KIO04827.1"/>
    </source>
</evidence>
<keyword evidence="3" id="KW-1185">Reference proteome</keyword>
<dbReference type="HOGENOM" id="CLU_007337_5_2_1"/>
<dbReference type="Proteomes" id="UP000054217">
    <property type="component" value="Unassembled WGS sequence"/>
</dbReference>
<sequence length="474" mass="52914">MNQATSLNASTHFLCVCKKYNFGRPHPVSHSTWYQHINEAETDEEKQRIQSAKCLDEPDQHDCSGTPMNPHSSGSLSSTQCHALVHAMSKRWHDSAENTSRGRRKRARATSRQVSPAPPPHDHDEPVPLPHDHDEPVPPPHDSSFHAGQLNNIFEHRTQPAIDIEALAQSAVLSSMHKSMQFIQALANVSLEDPVSKLDEEALARLCSPPDHVVSIDSPGIRYSISTYLALENASQKAYNRVCEAARTNFAGAPGVENILSFYNVERTIAMYTGVDSIEHDMCPNTCLAYTGLFSDLDACPICRKSHWLEEALQGSTCRAKVPAQKFTTIPIGPQIQARYHHENAATEMDYLRRRTNEVIAEIRAMQQIPVLDDIVMGWDYIGAVLDGDIKPEDVVLMVSMDGAQLFDSKESDCWIYIWVIVNLPPDVRYHKLHVCPGGFIPGPNKPKNIDSFLFPGIHHLTSLQKEGLPIWNA</sequence>
<dbReference type="OrthoDB" id="2687594at2759"/>
<organism evidence="2 3">
    <name type="scientific">Pisolithus tinctorius Marx 270</name>
    <dbReference type="NCBI Taxonomy" id="870435"/>
    <lineage>
        <taxon>Eukaryota</taxon>
        <taxon>Fungi</taxon>
        <taxon>Dikarya</taxon>
        <taxon>Basidiomycota</taxon>
        <taxon>Agaricomycotina</taxon>
        <taxon>Agaricomycetes</taxon>
        <taxon>Agaricomycetidae</taxon>
        <taxon>Boletales</taxon>
        <taxon>Sclerodermatineae</taxon>
        <taxon>Pisolithaceae</taxon>
        <taxon>Pisolithus</taxon>
    </lineage>
</organism>
<feature type="non-terminal residue" evidence="2">
    <location>
        <position position="474"/>
    </location>
</feature>
<reference evidence="2 3" key="1">
    <citation type="submission" date="2014-04" db="EMBL/GenBank/DDBJ databases">
        <authorList>
            <consortium name="DOE Joint Genome Institute"/>
            <person name="Kuo A."/>
            <person name="Kohler A."/>
            <person name="Costa M.D."/>
            <person name="Nagy L.G."/>
            <person name="Floudas D."/>
            <person name="Copeland A."/>
            <person name="Barry K.W."/>
            <person name="Cichocki N."/>
            <person name="Veneault-Fourrey C."/>
            <person name="LaButti K."/>
            <person name="Lindquist E.A."/>
            <person name="Lipzen A."/>
            <person name="Lundell T."/>
            <person name="Morin E."/>
            <person name="Murat C."/>
            <person name="Sun H."/>
            <person name="Tunlid A."/>
            <person name="Henrissat B."/>
            <person name="Grigoriev I.V."/>
            <person name="Hibbett D.S."/>
            <person name="Martin F."/>
            <person name="Nordberg H.P."/>
            <person name="Cantor M.N."/>
            <person name="Hua S.X."/>
        </authorList>
    </citation>
    <scope>NUCLEOTIDE SEQUENCE [LARGE SCALE GENOMIC DNA]</scope>
    <source>
        <strain evidence="2 3">Marx 270</strain>
    </source>
</reference>